<sequence length="56" mass="6510">MPIEYRILGLFVVGTIKLFRSDETARNFLRLAICSLMNFKIYNPQFAGNFGRKPKI</sequence>
<organism evidence="1 2">
    <name type="scientific">Moraxella equi</name>
    <dbReference type="NCBI Taxonomy" id="60442"/>
    <lineage>
        <taxon>Bacteria</taxon>
        <taxon>Pseudomonadati</taxon>
        <taxon>Pseudomonadota</taxon>
        <taxon>Gammaproteobacteria</taxon>
        <taxon>Moraxellales</taxon>
        <taxon>Moraxellaceae</taxon>
        <taxon>Moraxella</taxon>
    </lineage>
</organism>
<dbReference type="Proteomes" id="UP000254618">
    <property type="component" value="Unassembled WGS sequence"/>
</dbReference>
<reference evidence="1 2" key="1">
    <citation type="submission" date="2018-06" db="EMBL/GenBank/DDBJ databases">
        <authorList>
            <consortium name="Pathogen Informatics"/>
            <person name="Doyle S."/>
        </authorList>
    </citation>
    <scope>NUCLEOTIDE SEQUENCE [LARGE SCALE GENOMIC DNA]</scope>
    <source>
        <strain evidence="1 2">NCTC11012</strain>
    </source>
</reference>
<evidence type="ECO:0000313" key="2">
    <source>
        <dbReference type="Proteomes" id="UP000254618"/>
    </source>
</evidence>
<accession>A0A378UTX9</accession>
<evidence type="ECO:0000313" key="1">
    <source>
        <dbReference type="EMBL" id="STZ82953.1"/>
    </source>
</evidence>
<dbReference type="EMBL" id="UGQF01000003">
    <property type="protein sequence ID" value="STZ82953.1"/>
    <property type="molecule type" value="Genomic_DNA"/>
</dbReference>
<proteinExistence type="predicted"/>
<gene>
    <name evidence="1" type="ORF">NCTC11012_03065</name>
</gene>
<dbReference type="AlphaFoldDB" id="A0A378UTX9"/>
<protein>
    <submittedName>
        <fullName evidence="1">Uncharacterized protein</fullName>
    </submittedName>
</protein>
<name>A0A378UTX9_9GAMM</name>